<evidence type="ECO:0000313" key="3">
    <source>
        <dbReference type="EMBL" id="CUM87418.1"/>
    </source>
</evidence>
<dbReference type="RefSeq" id="WP_022045320.1">
    <property type="nucleotide sequence ID" value="NZ_CP173697.1"/>
</dbReference>
<dbReference type="Proteomes" id="UP000095495">
    <property type="component" value="Unassembled WGS sequence"/>
</dbReference>
<organism evidence="2 4">
    <name type="scientific">Roseburia faecis</name>
    <dbReference type="NCBI Taxonomy" id="301302"/>
    <lineage>
        <taxon>Bacteria</taxon>
        <taxon>Bacillati</taxon>
        <taxon>Bacillota</taxon>
        <taxon>Clostridia</taxon>
        <taxon>Lachnospirales</taxon>
        <taxon>Lachnospiraceae</taxon>
        <taxon>Roseburia</taxon>
    </lineage>
</organism>
<dbReference type="STRING" id="301302.ERS852420_01234"/>
<dbReference type="OrthoDB" id="9792226at2"/>
<dbReference type="InterPro" id="IPR011437">
    <property type="entry name" value="DUF1540"/>
</dbReference>
<evidence type="ECO:0000313" key="2">
    <source>
        <dbReference type="EMBL" id="CRL41694.1"/>
    </source>
</evidence>
<reference evidence="2" key="1">
    <citation type="submission" date="2015-05" db="EMBL/GenBank/DDBJ databases">
        <authorList>
            <person name="Wang D.B."/>
            <person name="Wang M."/>
        </authorList>
    </citation>
    <scope>NUCLEOTIDE SEQUENCE [LARGE SCALE GENOMIC DNA]</scope>
    <source>
        <strain evidence="2">M72</strain>
    </source>
</reference>
<reference evidence="4" key="2">
    <citation type="submission" date="2015-05" db="EMBL/GenBank/DDBJ databases">
        <authorList>
            <consortium name="Pathogen Informatics"/>
        </authorList>
    </citation>
    <scope>NUCLEOTIDE SEQUENCE [LARGE SCALE GENOMIC DNA]</scope>
    <source>
        <strain evidence="3 5">2789STDY5608863</strain>
        <strain evidence="4">M72</strain>
    </source>
</reference>
<proteinExistence type="predicted"/>
<protein>
    <submittedName>
        <fullName evidence="3">Domain of Uncharacterized Function (DUF1540)</fullName>
    </submittedName>
</protein>
<feature type="domain" description="DUF1540" evidence="1">
    <location>
        <begin position="63"/>
        <end position="101"/>
    </location>
</feature>
<accession>A0A0M6WWU3</accession>
<keyword evidence="4" id="KW-1185">Reference proteome</keyword>
<dbReference type="Pfam" id="PF07561">
    <property type="entry name" value="DUF1540"/>
    <property type="match status" value="2"/>
</dbReference>
<dbReference type="AlphaFoldDB" id="A0A0M6WWU3"/>
<dbReference type="EMBL" id="CVRR01000048">
    <property type="protein sequence ID" value="CRL41694.1"/>
    <property type="molecule type" value="Genomic_DNA"/>
</dbReference>
<dbReference type="Proteomes" id="UP000049979">
    <property type="component" value="Unassembled WGS sequence"/>
</dbReference>
<dbReference type="EMBL" id="CYXV01000004">
    <property type="protein sequence ID" value="CUM87418.1"/>
    <property type="molecule type" value="Genomic_DNA"/>
</dbReference>
<sequence>MTKLDCNVVNCSYNADNCCRRTDIQVEGTQAKTSSETCCGSFAPKGSGCQSCHTTDVKKDTTVSCEACECKFNEDHACHAGHIGISGGHADSSRETECGSFVCSC</sequence>
<evidence type="ECO:0000313" key="4">
    <source>
        <dbReference type="Proteomes" id="UP000049979"/>
    </source>
</evidence>
<evidence type="ECO:0000313" key="5">
    <source>
        <dbReference type="Proteomes" id="UP000095495"/>
    </source>
</evidence>
<feature type="domain" description="DUF1540" evidence="1">
    <location>
        <begin position="5"/>
        <end position="42"/>
    </location>
</feature>
<name>A0A0M6WWU3_9FIRM</name>
<evidence type="ECO:0000259" key="1">
    <source>
        <dbReference type="Pfam" id="PF07561"/>
    </source>
</evidence>
<gene>
    <name evidence="3" type="ORF">ERS852420_01234</name>
    <name evidence="2" type="ORF">M72_13341</name>
</gene>